<accession>A0A369B5X9</accession>
<evidence type="ECO:0000313" key="2">
    <source>
        <dbReference type="Proteomes" id="UP000253034"/>
    </source>
</evidence>
<keyword evidence="2" id="KW-1185">Reference proteome</keyword>
<organism evidence="1 2">
    <name type="scientific">Anaerobacterium chartisolvens</name>
    <dbReference type="NCBI Taxonomy" id="1297424"/>
    <lineage>
        <taxon>Bacteria</taxon>
        <taxon>Bacillati</taxon>
        <taxon>Bacillota</taxon>
        <taxon>Clostridia</taxon>
        <taxon>Eubacteriales</taxon>
        <taxon>Oscillospiraceae</taxon>
        <taxon>Anaerobacterium</taxon>
    </lineage>
</organism>
<name>A0A369B5X9_9FIRM</name>
<dbReference type="Proteomes" id="UP000253034">
    <property type="component" value="Unassembled WGS sequence"/>
</dbReference>
<dbReference type="EMBL" id="QPJT01000009">
    <property type="protein sequence ID" value="RCX16903.1"/>
    <property type="molecule type" value="Genomic_DNA"/>
</dbReference>
<protein>
    <submittedName>
        <fullName evidence="1">Uncharacterized protein</fullName>
    </submittedName>
</protein>
<proteinExistence type="predicted"/>
<dbReference type="RefSeq" id="WP_170138102.1">
    <property type="nucleotide sequence ID" value="NZ_QPJT01000009.1"/>
</dbReference>
<comment type="caution">
    <text evidence="1">The sequence shown here is derived from an EMBL/GenBank/DDBJ whole genome shotgun (WGS) entry which is preliminary data.</text>
</comment>
<evidence type="ECO:0000313" key="1">
    <source>
        <dbReference type="EMBL" id="RCX16903.1"/>
    </source>
</evidence>
<reference evidence="1 2" key="1">
    <citation type="submission" date="2018-07" db="EMBL/GenBank/DDBJ databases">
        <title>Genomic Encyclopedia of Type Strains, Phase IV (KMG-IV): sequencing the most valuable type-strain genomes for metagenomic binning, comparative biology and taxonomic classification.</title>
        <authorList>
            <person name="Goeker M."/>
        </authorList>
    </citation>
    <scope>NUCLEOTIDE SEQUENCE [LARGE SCALE GENOMIC DNA]</scope>
    <source>
        <strain evidence="1 2">DSM 27016</strain>
    </source>
</reference>
<sequence length="46" mass="5429">MKKDDKTTGKLAIVIDMKYNNKHQDFAKVQELFKKDTRTAPKQKTF</sequence>
<dbReference type="AlphaFoldDB" id="A0A369B5X9"/>
<gene>
    <name evidence="1" type="ORF">DFR58_109130</name>
</gene>